<keyword evidence="1" id="KW-0812">Transmembrane</keyword>
<dbReference type="EMBL" id="CAXLJM020000057">
    <property type="protein sequence ID" value="CAL8117926.1"/>
    <property type="molecule type" value="Genomic_DNA"/>
</dbReference>
<proteinExistence type="predicted"/>
<dbReference type="Proteomes" id="UP001642540">
    <property type="component" value="Unassembled WGS sequence"/>
</dbReference>
<protein>
    <submittedName>
        <fullName evidence="2">Uncharacterized protein</fullName>
    </submittedName>
</protein>
<keyword evidence="1" id="KW-1133">Transmembrane helix</keyword>
<evidence type="ECO:0000256" key="1">
    <source>
        <dbReference type="SAM" id="Phobius"/>
    </source>
</evidence>
<gene>
    <name evidence="2" type="ORF">ODALV1_LOCUS17901</name>
</gene>
<name>A0ABP1R5Y1_9HEXA</name>
<evidence type="ECO:0000313" key="3">
    <source>
        <dbReference type="Proteomes" id="UP001642540"/>
    </source>
</evidence>
<keyword evidence="3" id="KW-1185">Reference proteome</keyword>
<sequence>MKTVPLLSLVEPWFILFLLIAALTSLQLSSGLSVISSRGGEETRGTGSFHSNHTGLVHLNHHHHRIKRQLVAYHRLEAGGILPVLANRRHGGRNRNAVGEDGTDNGLYKSAGIGYEHKHNDRCEESKCGYNIRHCPHGCVFNSFQCGGGNAYDTCCC</sequence>
<keyword evidence="1" id="KW-0472">Membrane</keyword>
<organism evidence="2 3">
    <name type="scientific">Orchesella dallaii</name>
    <dbReference type="NCBI Taxonomy" id="48710"/>
    <lineage>
        <taxon>Eukaryota</taxon>
        <taxon>Metazoa</taxon>
        <taxon>Ecdysozoa</taxon>
        <taxon>Arthropoda</taxon>
        <taxon>Hexapoda</taxon>
        <taxon>Collembola</taxon>
        <taxon>Entomobryomorpha</taxon>
        <taxon>Entomobryoidea</taxon>
        <taxon>Orchesellidae</taxon>
        <taxon>Orchesellinae</taxon>
        <taxon>Orchesella</taxon>
    </lineage>
</organism>
<feature type="transmembrane region" description="Helical" evidence="1">
    <location>
        <begin position="12"/>
        <end position="35"/>
    </location>
</feature>
<comment type="caution">
    <text evidence="2">The sequence shown here is derived from an EMBL/GenBank/DDBJ whole genome shotgun (WGS) entry which is preliminary data.</text>
</comment>
<accession>A0ABP1R5Y1</accession>
<reference evidence="2 3" key="1">
    <citation type="submission" date="2024-08" db="EMBL/GenBank/DDBJ databases">
        <authorList>
            <person name="Cucini C."/>
            <person name="Frati F."/>
        </authorList>
    </citation>
    <scope>NUCLEOTIDE SEQUENCE [LARGE SCALE GENOMIC DNA]</scope>
</reference>
<evidence type="ECO:0000313" key="2">
    <source>
        <dbReference type="EMBL" id="CAL8117926.1"/>
    </source>
</evidence>